<reference evidence="1" key="1">
    <citation type="journal article" date="2021" name="Open Biol.">
        <title>Shared evolutionary footprints suggest mitochondrial oxidative damage underlies multiple complex I losses in fungi.</title>
        <authorList>
            <person name="Schikora-Tamarit M.A."/>
            <person name="Marcet-Houben M."/>
            <person name="Nosek J."/>
            <person name="Gabaldon T."/>
        </authorList>
    </citation>
    <scope>NUCLEOTIDE SEQUENCE</scope>
    <source>
        <strain evidence="1">CBS2887</strain>
    </source>
</reference>
<sequence length="82" mass="9223">TNIIRRLEDKAGTEVRLAGPLNETEFGRLINGTGRWFDPELEYDYLRLDILDELAVDGLGGLRSLLHSSLKSLAIKLAERAR</sequence>
<comment type="caution">
    <text evidence="1">The sequence shown here is derived from an EMBL/GenBank/DDBJ whole genome shotgun (WGS) entry which is preliminary data.</text>
</comment>
<dbReference type="Proteomes" id="UP000774326">
    <property type="component" value="Unassembled WGS sequence"/>
</dbReference>
<dbReference type="OrthoDB" id="6347512at2759"/>
<organism evidence="1 2">
    <name type="scientific">Wickerhamomyces pijperi</name>
    <name type="common">Yeast</name>
    <name type="synonym">Pichia pijperi</name>
    <dbReference type="NCBI Taxonomy" id="599730"/>
    <lineage>
        <taxon>Eukaryota</taxon>
        <taxon>Fungi</taxon>
        <taxon>Dikarya</taxon>
        <taxon>Ascomycota</taxon>
        <taxon>Saccharomycotina</taxon>
        <taxon>Saccharomycetes</taxon>
        <taxon>Phaffomycetales</taxon>
        <taxon>Wickerhamomycetaceae</taxon>
        <taxon>Wickerhamomyces</taxon>
    </lineage>
</organism>
<evidence type="ECO:0000313" key="2">
    <source>
        <dbReference type="Proteomes" id="UP000774326"/>
    </source>
</evidence>
<protein>
    <submittedName>
        <fullName evidence="1">Uncharacterized protein</fullName>
    </submittedName>
</protein>
<feature type="non-terminal residue" evidence="1">
    <location>
        <position position="1"/>
    </location>
</feature>
<gene>
    <name evidence="1" type="ORF">WICPIJ_000668</name>
</gene>
<dbReference type="AlphaFoldDB" id="A0A9P8QD68"/>
<proteinExistence type="predicted"/>
<dbReference type="EMBL" id="JAEUBG010000392">
    <property type="protein sequence ID" value="KAH3688348.1"/>
    <property type="molecule type" value="Genomic_DNA"/>
</dbReference>
<keyword evidence="2" id="KW-1185">Reference proteome</keyword>
<accession>A0A9P8QD68</accession>
<reference evidence="1" key="2">
    <citation type="submission" date="2021-01" db="EMBL/GenBank/DDBJ databases">
        <authorList>
            <person name="Schikora-Tamarit M.A."/>
        </authorList>
    </citation>
    <scope>NUCLEOTIDE SEQUENCE</scope>
    <source>
        <strain evidence="1">CBS2887</strain>
    </source>
</reference>
<evidence type="ECO:0000313" key="1">
    <source>
        <dbReference type="EMBL" id="KAH3688348.1"/>
    </source>
</evidence>
<name>A0A9P8QD68_WICPI</name>